<dbReference type="PROSITE" id="PS51186">
    <property type="entry name" value="GNAT"/>
    <property type="match status" value="1"/>
</dbReference>
<organism evidence="2 3">
    <name type="scientific">Chitinophaga skermanii</name>
    <dbReference type="NCBI Taxonomy" id="331697"/>
    <lineage>
        <taxon>Bacteria</taxon>
        <taxon>Pseudomonadati</taxon>
        <taxon>Bacteroidota</taxon>
        <taxon>Chitinophagia</taxon>
        <taxon>Chitinophagales</taxon>
        <taxon>Chitinophagaceae</taxon>
        <taxon>Chitinophaga</taxon>
    </lineage>
</organism>
<comment type="caution">
    <text evidence="2">The sequence shown here is derived from an EMBL/GenBank/DDBJ whole genome shotgun (WGS) entry which is preliminary data.</text>
</comment>
<gene>
    <name evidence="2" type="ORF">LX64_02859</name>
</gene>
<dbReference type="OrthoDB" id="758560at2"/>
<dbReference type="Gene3D" id="3.40.630.30">
    <property type="match status" value="1"/>
</dbReference>
<dbReference type="AlphaFoldDB" id="A0A327QJX5"/>
<keyword evidence="3" id="KW-1185">Reference proteome</keyword>
<dbReference type="GO" id="GO:0016747">
    <property type="term" value="F:acyltransferase activity, transferring groups other than amino-acyl groups"/>
    <property type="evidence" value="ECO:0007669"/>
    <property type="project" value="InterPro"/>
</dbReference>
<dbReference type="EMBL" id="QLLL01000005">
    <property type="protein sequence ID" value="RAJ03982.1"/>
    <property type="molecule type" value="Genomic_DNA"/>
</dbReference>
<evidence type="ECO:0000313" key="2">
    <source>
        <dbReference type="EMBL" id="RAJ03982.1"/>
    </source>
</evidence>
<feature type="domain" description="N-acetyltransferase" evidence="1">
    <location>
        <begin position="1"/>
        <end position="159"/>
    </location>
</feature>
<accession>A0A327QJX5</accession>
<protein>
    <submittedName>
        <fullName evidence="2">Acetyltransferase (GNAT) family protein</fullName>
    </submittedName>
</protein>
<sequence length="168" mass="19665">MQILNATQQDIPQIFELYDLGTQFQATVNSRQWQGFENELVTQDIQDLRLFKIVEGNEMACIFTLTFNDPQIWKEKSVDKAIYIHRIATNPAFRGRGYVKHIVDWAKTYCAQNDVDYIRMDTWSDNEKLRQYYVDCGFTYVGLSQIIPSPDLPSHYTFSEGSLFEIKL</sequence>
<evidence type="ECO:0000259" key="1">
    <source>
        <dbReference type="PROSITE" id="PS51186"/>
    </source>
</evidence>
<dbReference type="Pfam" id="PF00583">
    <property type="entry name" value="Acetyltransf_1"/>
    <property type="match status" value="1"/>
</dbReference>
<reference evidence="2 3" key="1">
    <citation type="submission" date="2018-06" db="EMBL/GenBank/DDBJ databases">
        <title>Genomic Encyclopedia of Archaeal and Bacterial Type Strains, Phase II (KMG-II): from individual species to whole genera.</title>
        <authorList>
            <person name="Goeker M."/>
        </authorList>
    </citation>
    <scope>NUCLEOTIDE SEQUENCE [LARGE SCALE GENOMIC DNA]</scope>
    <source>
        <strain evidence="2 3">DSM 23857</strain>
    </source>
</reference>
<evidence type="ECO:0000313" key="3">
    <source>
        <dbReference type="Proteomes" id="UP000249547"/>
    </source>
</evidence>
<dbReference type="SUPFAM" id="SSF55729">
    <property type="entry name" value="Acyl-CoA N-acyltransferases (Nat)"/>
    <property type="match status" value="1"/>
</dbReference>
<dbReference type="InterPro" id="IPR000182">
    <property type="entry name" value="GNAT_dom"/>
</dbReference>
<dbReference type="RefSeq" id="WP_111598303.1">
    <property type="nucleotide sequence ID" value="NZ_QLLL01000005.1"/>
</dbReference>
<proteinExistence type="predicted"/>
<keyword evidence="2" id="KW-0808">Transferase</keyword>
<name>A0A327QJX5_9BACT</name>
<dbReference type="InterPro" id="IPR016181">
    <property type="entry name" value="Acyl_CoA_acyltransferase"/>
</dbReference>
<dbReference type="CDD" id="cd04301">
    <property type="entry name" value="NAT_SF"/>
    <property type="match status" value="1"/>
</dbReference>
<dbReference type="Proteomes" id="UP000249547">
    <property type="component" value="Unassembled WGS sequence"/>
</dbReference>